<dbReference type="Proteomes" id="UP000007754">
    <property type="component" value="Chromosome 25"/>
</dbReference>
<dbReference type="FunFam" id="2.60.200.10:FF:000004">
    <property type="entry name" value="Mothers against decapentaplegic homolog"/>
    <property type="match status" value="1"/>
</dbReference>
<dbReference type="SUPFAM" id="SSF49879">
    <property type="entry name" value="SMAD/FHA domain"/>
    <property type="match status" value="1"/>
</dbReference>
<dbReference type="GO" id="GO:0030154">
    <property type="term" value="P:cell differentiation"/>
    <property type="evidence" value="ECO:0007669"/>
    <property type="project" value="TreeGrafter"/>
</dbReference>
<name>A0A674GW61_TAEGU</name>
<keyword evidence="1" id="KW-0805">Transcription regulation</keyword>
<evidence type="ECO:0000313" key="4">
    <source>
        <dbReference type="Ensembl" id="ENSTGUP00000026835.1"/>
    </source>
</evidence>
<evidence type="ECO:0000259" key="3">
    <source>
        <dbReference type="PROSITE" id="PS51076"/>
    </source>
</evidence>
<dbReference type="GO" id="GO:0060395">
    <property type="term" value="P:SMAD protein signal transduction"/>
    <property type="evidence" value="ECO:0007669"/>
    <property type="project" value="TreeGrafter"/>
</dbReference>
<dbReference type="InterPro" id="IPR008984">
    <property type="entry name" value="SMAD_FHA_dom_sf"/>
</dbReference>
<dbReference type="PANTHER" id="PTHR13703">
    <property type="entry name" value="SMAD"/>
    <property type="match status" value="1"/>
</dbReference>
<dbReference type="OMA" id="CELAYWE"/>
<sequence length="343" mass="36677">MRSWSCWCRWWRAGAPGSPAAFWHHGGTHEVSSRDCPLKSCSVASSAGLTSTSPMSSSTSATALGARGPVGTWLCCAATPIISAAWLYLVSLAATLEAASPTQALTLLSGAGSGAPVGLGGGAGCTASLLFPSLSPAETPPPPYLKASWGSSWPDETQLMEFSYNDTSLSWSTIQDGCWCKLAYWEYRTRVGRLYAVHEASVNVFCELPRGSGFCLAQLPAAYRSCAVRRARGKIGRGLLLSQEPGGVWAYNRSEHPIFVSSPTLSPPGACRLTVLKVLPGYSAKVFDYERAGDRGGWQLPGEGPCDPHSIRISFAKGWGPCYSRQFITSCPCWLEVLLNQPR</sequence>
<dbReference type="InterPro" id="IPR013790">
    <property type="entry name" value="Dwarfin"/>
</dbReference>
<dbReference type="PROSITE" id="PS51076">
    <property type="entry name" value="MH2"/>
    <property type="match status" value="1"/>
</dbReference>
<dbReference type="GO" id="GO:0006357">
    <property type="term" value="P:regulation of transcription by RNA polymerase II"/>
    <property type="evidence" value="ECO:0007669"/>
    <property type="project" value="TreeGrafter"/>
</dbReference>
<dbReference type="GO" id="GO:0071144">
    <property type="term" value="C:heteromeric SMAD protein complex"/>
    <property type="evidence" value="ECO:0007669"/>
    <property type="project" value="TreeGrafter"/>
</dbReference>
<reference evidence="4" key="2">
    <citation type="submission" date="2025-08" db="UniProtKB">
        <authorList>
            <consortium name="Ensembl"/>
        </authorList>
    </citation>
    <scope>IDENTIFICATION</scope>
</reference>
<dbReference type="Pfam" id="PF03166">
    <property type="entry name" value="MH2"/>
    <property type="match status" value="1"/>
</dbReference>
<dbReference type="InterPro" id="IPR017855">
    <property type="entry name" value="SMAD-like_dom_sf"/>
</dbReference>
<evidence type="ECO:0000256" key="1">
    <source>
        <dbReference type="ARBA" id="ARBA00023015"/>
    </source>
</evidence>
<protein>
    <recommendedName>
        <fullName evidence="3">MH2 domain-containing protein</fullName>
    </recommendedName>
</protein>
<dbReference type="GeneTree" id="ENSGT00940000158146"/>
<reference evidence="4" key="3">
    <citation type="submission" date="2025-09" db="UniProtKB">
        <authorList>
            <consortium name="Ensembl"/>
        </authorList>
    </citation>
    <scope>IDENTIFICATION</scope>
</reference>
<feature type="domain" description="MH2" evidence="3">
    <location>
        <begin position="179"/>
        <end position="343"/>
    </location>
</feature>
<dbReference type="GO" id="GO:0009653">
    <property type="term" value="P:anatomical structure morphogenesis"/>
    <property type="evidence" value="ECO:0007669"/>
    <property type="project" value="TreeGrafter"/>
</dbReference>
<keyword evidence="5" id="KW-1185">Reference proteome</keyword>
<keyword evidence="2" id="KW-0804">Transcription</keyword>
<dbReference type="InParanoid" id="A0A674GW61"/>
<organism evidence="4 5">
    <name type="scientific">Taeniopygia guttata</name>
    <name type="common">Zebra finch</name>
    <name type="synonym">Poephila guttata</name>
    <dbReference type="NCBI Taxonomy" id="59729"/>
    <lineage>
        <taxon>Eukaryota</taxon>
        <taxon>Metazoa</taxon>
        <taxon>Chordata</taxon>
        <taxon>Craniata</taxon>
        <taxon>Vertebrata</taxon>
        <taxon>Euteleostomi</taxon>
        <taxon>Archelosauria</taxon>
        <taxon>Archosauria</taxon>
        <taxon>Dinosauria</taxon>
        <taxon>Saurischia</taxon>
        <taxon>Theropoda</taxon>
        <taxon>Coelurosauria</taxon>
        <taxon>Aves</taxon>
        <taxon>Neognathae</taxon>
        <taxon>Neoaves</taxon>
        <taxon>Telluraves</taxon>
        <taxon>Australaves</taxon>
        <taxon>Passeriformes</taxon>
        <taxon>Passeroidea</taxon>
        <taxon>Estrildidae</taxon>
        <taxon>Estrildinae</taxon>
        <taxon>Taeniopygia</taxon>
    </lineage>
</organism>
<dbReference type="Ensembl" id="ENSTGUT00000025570.1">
    <property type="protein sequence ID" value="ENSTGUP00000026835.1"/>
    <property type="gene ID" value="ENSTGUG00000026230.1"/>
</dbReference>
<reference evidence="4 5" key="1">
    <citation type="journal article" date="2010" name="Nature">
        <title>The genome of a songbird.</title>
        <authorList>
            <person name="Warren W.C."/>
            <person name="Clayton D.F."/>
            <person name="Ellegren H."/>
            <person name="Arnold A.P."/>
            <person name="Hillier L.W."/>
            <person name="Kunstner A."/>
            <person name="Searle S."/>
            <person name="White S."/>
            <person name="Vilella A.J."/>
            <person name="Fairley S."/>
            <person name="Heger A."/>
            <person name="Kong L."/>
            <person name="Ponting C.P."/>
            <person name="Jarvis E.D."/>
            <person name="Mello C.V."/>
            <person name="Minx P."/>
            <person name="Lovell P."/>
            <person name="Velho T.A."/>
            <person name="Ferris M."/>
            <person name="Balakrishnan C.N."/>
            <person name="Sinha S."/>
            <person name="Blatti C."/>
            <person name="London S.E."/>
            <person name="Li Y."/>
            <person name="Lin Y.C."/>
            <person name="George J."/>
            <person name="Sweedler J."/>
            <person name="Southey B."/>
            <person name="Gunaratne P."/>
            <person name="Watson M."/>
            <person name="Nam K."/>
            <person name="Backstrom N."/>
            <person name="Smeds L."/>
            <person name="Nabholz B."/>
            <person name="Itoh Y."/>
            <person name="Whitney O."/>
            <person name="Pfenning A.R."/>
            <person name="Howard J."/>
            <person name="Volker M."/>
            <person name="Skinner B.M."/>
            <person name="Griffin D.K."/>
            <person name="Ye L."/>
            <person name="McLaren W.M."/>
            <person name="Flicek P."/>
            <person name="Quesada V."/>
            <person name="Velasco G."/>
            <person name="Lopez-Otin C."/>
            <person name="Puente X.S."/>
            <person name="Olender T."/>
            <person name="Lancet D."/>
            <person name="Smit A.F."/>
            <person name="Hubley R."/>
            <person name="Konkel M.K."/>
            <person name="Walker J.A."/>
            <person name="Batzer M.A."/>
            <person name="Gu W."/>
            <person name="Pollock D.D."/>
            <person name="Chen L."/>
            <person name="Cheng Z."/>
            <person name="Eichler E.E."/>
            <person name="Stapley J."/>
            <person name="Slate J."/>
            <person name="Ekblom R."/>
            <person name="Birkhead T."/>
            <person name="Burke T."/>
            <person name="Burt D."/>
            <person name="Scharff C."/>
            <person name="Adam I."/>
            <person name="Richard H."/>
            <person name="Sultan M."/>
            <person name="Soldatov A."/>
            <person name="Lehrach H."/>
            <person name="Edwards S.V."/>
            <person name="Yang S.P."/>
            <person name="Li X."/>
            <person name="Graves T."/>
            <person name="Fulton L."/>
            <person name="Nelson J."/>
            <person name="Chinwalla A."/>
            <person name="Hou S."/>
            <person name="Mardis E.R."/>
            <person name="Wilson R.K."/>
        </authorList>
    </citation>
    <scope>NUCLEOTIDE SEQUENCE [LARGE SCALE GENOMIC DNA]</scope>
</reference>
<dbReference type="SMART" id="SM00524">
    <property type="entry name" value="DWB"/>
    <property type="match status" value="1"/>
</dbReference>
<evidence type="ECO:0000256" key="2">
    <source>
        <dbReference type="ARBA" id="ARBA00023163"/>
    </source>
</evidence>
<gene>
    <name evidence="4" type="primary">LOC105758838</name>
</gene>
<dbReference type="InterPro" id="IPR001132">
    <property type="entry name" value="SMAD_dom_Dwarfin-type"/>
</dbReference>
<accession>A0A674GW61</accession>
<dbReference type="GO" id="GO:0140416">
    <property type="term" value="F:transcription regulator inhibitor activity"/>
    <property type="evidence" value="ECO:0007669"/>
    <property type="project" value="TreeGrafter"/>
</dbReference>
<evidence type="ECO:0000313" key="5">
    <source>
        <dbReference type="Proteomes" id="UP000007754"/>
    </source>
</evidence>
<dbReference type="PANTHER" id="PTHR13703:SF67">
    <property type="entry name" value="MOTHERS AGAINST DECAPENTAPLEGIC HOMOLOG"/>
    <property type="match status" value="1"/>
</dbReference>
<proteinExistence type="predicted"/>
<dbReference type="AlphaFoldDB" id="A0A674GW61"/>
<dbReference type="Gene3D" id="2.60.200.10">
    <property type="match status" value="1"/>
</dbReference>
<dbReference type="GO" id="GO:0070411">
    <property type="term" value="F:I-SMAD binding"/>
    <property type="evidence" value="ECO:0007669"/>
    <property type="project" value="TreeGrafter"/>
</dbReference>